<feature type="region of interest" description="Disordered" evidence="1">
    <location>
        <begin position="565"/>
        <end position="629"/>
    </location>
</feature>
<feature type="region of interest" description="Disordered" evidence="1">
    <location>
        <begin position="362"/>
        <end position="383"/>
    </location>
</feature>
<dbReference type="PANTHER" id="PTHR37028:SF4">
    <property type="entry name" value="ALMS MOTIF DOMAIN-CONTAINING PROTEIN"/>
    <property type="match status" value="1"/>
</dbReference>
<organism evidence="2 3">
    <name type="scientific">Symbiochloris irregularis</name>
    <dbReference type="NCBI Taxonomy" id="706552"/>
    <lineage>
        <taxon>Eukaryota</taxon>
        <taxon>Viridiplantae</taxon>
        <taxon>Chlorophyta</taxon>
        <taxon>core chlorophytes</taxon>
        <taxon>Trebouxiophyceae</taxon>
        <taxon>Trebouxiales</taxon>
        <taxon>Trebouxiaceae</taxon>
        <taxon>Symbiochloris</taxon>
    </lineage>
</organism>
<dbReference type="EMBL" id="JALJOQ010000064">
    <property type="protein sequence ID" value="KAK9802973.1"/>
    <property type="molecule type" value="Genomic_DNA"/>
</dbReference>
<feature type="compositionally biased region" description="Acidic residues" evidence="1">
    <location>
        <begin position="104"/>
        <end position="113"/>
    </location>
</feature>
<comment type="caution">
    <text evidence="2">The sequence shown here is derived from an EMBL/GenBank/DDBJ whole genome shotgun (WGS) entry which is preliminary data.</text>
</comment>
<feature type="compositionally biased region" description="Low complexity" evidence="1">
    <location>
        <begin position="581"/>
        <end position="596"/>
    </location>
</feature>
<feature type="compositionally biased region" description="Polar residues" evidence="1">
    <location>
        <begin position="173"/>
        <end position="189"/>
    </location>
</feature>
<keyword evidence="3" id="KW-1185">Reference proteome</keyword>
<feature type="compositionally biased region" description="Basic and acidic residues" evidence="1">
    <location>
        <begin position="114"/>
        <end position="126"/>
    </location>
</feature>
<evidence type="ECO:0000256" key="1">
    <source>
        <dbReference type="SAM" id="MobiDB-lite"/>
    </source>
</evidence>
<name>A0AAW1P348_9CHLO</name>
<dbReference type="PANTHER" id="PTHR37028">
    <property type="entry name" value="UNNAMED PRODUCT-RELATED"/>
    <property type="match status" value="1"/>
</dbReference>
<feature type="compositionally biased region" description="Polar residues" evidence="1">
    <location>
        <begin position="79"/>
        <end position="88"/>
    </location>
</feature>
<feature type="compositionally biased region" description="Polar residues" evidence="1">
    <location>
        <begin position="140"/>
        <end position="154"/>
    </location>
</feature>
<evidence type="ECO:0000313" key="2">
    <source>
        <dbReference type="EMBL" id="KAK9802973.1"/>
    </source>
</evidence>
<feature type="region of interest" description="Disordered" evidence="1">
    <location>
        <begin position="1"/>
        <end position="225"/>
    </location>
</feature>
<feature type="compositionally biased region" description="Basic and acidic residues" evidence="1">
    <location>
        <begin position="566"/>
        <end position="578"/>
    </location>
</feature>
<reference evidence="2 3" key="1">
    <citation type="journal article" date="2024" name="Nat. Commun.">
        <title>Phylogenomics reveals the evolutionary origins of lichenization in chlorophyte algae.</title>
        <authorList>
            <person name="Puginier C."/>
            <person name="Libourel C."/>
            <person name="Otte J."/>
            <person name="Skaloud P."/>
            <person name="Haon M."/>
            <person name="Grisel S."/>
            <person name="Petersen M."/>
            <person name="Berrin J.G."/>
            <person name="Delaux P.M."/>
            <person name="Dal Grande F."/>
            <person name="Keller J."/>
        </authorList>
    </citation>
    <scope>NUCLEOTIDE SEQUENCE [LARGE SCALE GENOMIC DNA]</scope>
    <source>
        <strain evidence="2 3">SAG 2036</strain>
    </source>
</reference>
<sequence>MEDAMRWLHLASSDTPRGPLTSISEAGTEEEGDTNAEQQSPAPYQSQLLTDLATVEEEDTVQPSEDDSTEHRAEGSKAQHLQHQSSEFVEQELDESFSAADAADQLEIEQDNEAEARQVRDAHIDDGSEADGPLEVTHLWSLNSEIPATGSQEPYSYAGSSRVEGSDAEATPEASSSGQASNQENQSADETVYAGASRDRAHASNRQVQGSAPGLRREGSKIPKAPAGYDAQYKLMSLSPHKRPWNHGHHKFQALLKKHKSPQKKRRSNAIISQARLLQLSQIPKHKLAQREEEKREADEKDMADCTFKPQINRSHAEAAVRSNVPVEDRLYQAHLGRHERWAAQRRLLEEEMLKDCTFAPKLHKGSTSKGSQLQEEESQSVPLHERLGQLQLQRSARQLAAEWQAEQPSQDCTFTPAINRKSAALANLRLQRSQGGELVTLEQRLTAPSRHNTGHAGMLGDATAALFTPTINARSDQMVQDSLGLPADFLARQQHLRRRHEQKLARLAQRLEEEDSCTFVPHINTSLSTATAPELLAYYGETQREKAARQMQYYSQYTFSPQLNERSRHLSEPHSLDELAQPGGASRARQQAAEAAEQHLMRECTFQPNLSRQGSGTPPGVTSQGGGEGVVARLAESRQDRISARAAHLEQLQAAAQESLLADCTFQPAVNHRRRRPNSKEQPSIAGLENYLQRKERAKQQQQDFMQRVEKAFVLNPQTRTEPTICKPFHLRNASDEVSELRRQQLLKREALAHCTFRPNIHEAVNCRLMSTIVRPCEE</sequence>
<feature type="compositionally biased region" description="Polar residues" evidence="1">
    <location>
        <begin position="607"/>
        <end position="623"/>
    </location>
</feature>
<evidence type="ECO:0000313" key="3">
    <source>
        <dbReference type="Proteomes" id="UP001465755"/>
    </source>
</evidence>
<gene>
    <name evidence="2" type="ORF">WJX73_002011</name>
</gene>
<proteinExistence type="predicted"/>
<dbReference type="AlphaFoldDB" id="A0AAW1P348"/>
<dbReference type="Proteomes" id="UP001465755">
    <property type="component" value="Unassembled WGS sequence"/>
</dbReference>
<accession>A0AAW1P348</accession>
<feature type="compositionally biased region" description="Acidic residues" evidence="1">
    <location>
        <begin position="54"/>
        <end position="68"/>
    </location>
</feature>
<feature type="compositionally biased region" description="Polar residues" evidence="1">
    <location>
        <begin position="35"/>
        <end position="49"/>
    </location>
</feature>
<protein>
    <submittedName>
        <fullName evidence="2">Uncharacterized protein</fullName>
    </submittedName>
</protein>